<evidence type="ECO:0000313" key="5">
    <source>
        <dbReference type="Proteomes" id="UP000057134"/>
    </source>
</evidence>
<keyword evidence="2" id="KW-1133">Transmembrane helix</keyword>
<keyword evidence="2" id="KW-0472">Membrane</keyword>
<dbReference type="InterPro" id="IPR015943">
    <property type="entry name" value="WD40/YVTN_repeat-like_dom_sf"/>
</dbReference>
<dbReference type="InterPro" id="IPR011047">
    <property type="entry name" value="Quinoprotein_ADH-like_sf"/>
</dbReference>
<dbReference type="SUPFAM" id="SSF50998">
    <property type="entry name" value="Quinoprotein alcohol dehydrogenase-like"/>
    <property type="match status" value="1"/>
</dbReference>
<protein>
    <recommendedName>
        <fullName evidence="3">Pyrrolo-quinoline quinone repeat domain-containing protein</fullName>
    </recommendedName>
</protein>
<organism evidence="4 5">
    <name type="scientific">Mycolicibacterium fortuitum</name>
    <name type="common">Mycobacterium fortuitum</name>
    <dbReference type="NCBI Taxonomy" id="1766"/>
    <lineage>
        <taxon>Bacteria</taxon>
        <taxon>Bacillati</taxon>
        <taxon>Actinomycetota</taxon>
        <taxon>Actinomycetes</taxon>
        <taxon>Mycobacteriales</taxon>
        <taxon>Mycobacteriaceae</taxon>
        <taxon>Mycolicibacterium</taxon>
    </lineage>
</organism>
<proteinExistence type="predicted"/>
<evidence type="ECO:0000259" key="3">
    <source>
        <dbReference type="Pfam" id="PF13360"/>
    </source>
</evidence>
<dbReference type="AlphaFoldDB" id="A0A0N9Y394"/>
<feature type="compositionally biased region" description="Pro residues" evidence="1">
    <location>
        <begin position="1"/>
        <end position="13"/>
    </location>
</feature>
<name>A0A0N9Y394_MYCFO</name>
<gene>
    <name evidence="4" type="ORF">XA26_00990</name>
</gene>
<dbReference type="KEGG" id="mft:XA26_00990"/>
<dbReference type="InterPro" id="IPR002372">
    <property type="entry name" value="PQQ_rpt_dom"/>
</dbReference>
<dbReference type="RefSeq" id="WP_081015495.1">
    <property type="nucleotide sequence ID" value="NZ_CP011269.1"/>
</dbReference>
<dbReference type="PATRIC" id="fig|1766.6.peg.95"/>
<reference evidence="4 5" key="1">
    <citation type="journal article" date="2015" name="MBio">
        <title>Enzymatic Degradation of Phenazines Can Generate Energy and Protect Sensitive Organisms from Toxicity.</title>
        <authorList>
            <person name="Costa K.C."/>
            <person name="Bergkessel M."/>
            <person name="Saunders S."/>
            <person name="Korlach J."/>
            <person name="Newman D.K."/>
        </authorList>
    </citation>
    <scope>NUCLEOTIDE SEQUENCE [LARGE SCALE GENOMIC DNA]</scope>
    <source>
        <strain evidence="4 5">CT6</strain>
    </source>
</reference>
<feature type="region of interest" description="Disordered" evidence="1">
    <location>
        <begin position="1"/>
        <end position="59"/>
    </location>
</feature>
<dbReference type="Pfam" id="PF13360">
    <property type="entry name" value="PQQ_2"/>
    <property type="match status" value="1"/>
</dbReference>
<keyword evidence="5" id="KW-1185">Reference proteome</keyword>
<dbReference type="Gene3D" id="2.130.10.10">
    <property type="entry name" value="YVTN repeat-like/Quinoprotein amine dehydrogenase"/>
    <property type="match status" value="2"/>
</dbReference>
<evidence type="ECO:0000256" key="1">
    <source>
        <dbReference type="SAM" id="MobiDB-lite"/>
    </source>
</evidence>
<keyword evidence="2" id="KW-0812">Transmembrane</keyword>
<feature type="domain" description="Pyrrolo-quinoline quinone repeat" evidence="3">
    <location>
        <begin position="410"/>
        <end position="521"/>
    </location>
</feature>
<feature type="transmembrane region" description="Helical" evidence="2">
    <location>
        <begin position="64"/>
        <end position="87"/>
    </location>
</feature>
<evidence type="ECO:0000256" key="2">
    <source>
        <dbReference type="SAM" id="Phobius"/>
    </source>
</evidence>
<feature type="region of interest" description="Disordered" evidence="1">
    <location>
        <begin position="95"/>
        <end position="140"/>
    </location>
</feature>
<dbReference type="EMBL" id="CP011269">
    <property type="protein sequence ID" value="ALI23965.1"/>
    <property type="molecule type" value="Genomic_DNA"/>
</dbReference>
<accession>A0A0N9Y394</accession>
<feature type="compositionally biased region" description="Pro residues" evidence="1">
    <location>
        <begin position="49"/>
        <end position="58"/>
    </location>
</feature>
<evidence type="ECO:0000313" key="4">
    <source>
        <dbReference type="EMBL" id="ALI23965.1"/>
    </source>
</evidence>
<sequence length="547" mass="57963">MTYPPAGFPPPSGPYSTPDPFQAGPPSAPSPFGTESWQPPVFQAGYGQAPPPPPPEPPRGNKRWLVITVVVAVVIAAAGTGTLLWWLNARGGESGGTRLSASPLPTSVPPLGAERPPRDQLVPSLENPPGAPRWNYRPNSDTSRTLSTNILGGDAYTLVVGYESYQEADGTGIIALDAGTGEPRWPKPTKPDIATNSFTSQTATKCVIDRAATTIGCFFGRGGNTDGDDPDVLVFLDTASGTELNNVKVPATRWGRVRAIYSAGDGFVVALNDELVGYRANGSEAWRTPYVPEDTIAASVGVGHAGVSVFGDQGIVVHPDGRVLDANTGATIVHDSPGLDSAAFTSGFALAHGDTLDFYNFAGAKTASVPSDGFAFIDGYGIDGEGAVGLDSRQSGSSGLYYPLVFKKDTGDLRALDPTSGRVLWTQRIGVADTRSVVAYGDGTTCFIIARDDKTVHVKAQTCQTGSDDPFVEAPTEVSLGTYFSWAGYDGQRLAFETRKENRDEVVSVDGATGDEVWRKSDPNLWLAQWIGSGMYSSRTHSVFRWF</sequence>
<dbReference type="Proteomes" id="UP000057134">
    <property type="component" value="Chromosome"/>
</dbReference>